<gene>
    <name evidence="2" type="ORF">SAMN04489857_1209</name>
</gene>
<organism evidence="2 3">
    <name type="scientific">Parafannyhessea umbonata</name>
    <dbReference type="NCBI Taxonomy" id="604330"/>
    <lineage>
        <taxon>Bacteria</taxon>
        <taxon>Bacillati</taxon>
        <taxon>Actinomycetota</taxon>
        <taxon>Coriobacteriia</taxon>
        <taxon>Coriobacteriales</taxon>
        <taxon>Atopobiaceae</taxon>
        <taxon>Parafannyhessea</taxon>
    </lineage>
</organism>
<dbReference type="Proteomes" id="UP000199480">
    <property type="component" value="Chromosome I"/>
</dbReference>
<dbReference type="GeneID" id="78500562"/>
<dbReference type="SUPFAM" id="SSF52540">
    <property type="entry name" value="P-loop containing nucleoside triphosphate hydrolases"/>
    <property type="match status" value="1"/>
</dbReference>
<dbReference type="NCBIfam" id="NF038214">
    <property type="entry name" value="IS21_help_AAA"/>
    <property type="match status" value="1"/>
</dbReference>
<dbReference type="InterPro" id="IPR002611">
    <property type="entry name" value="IstB_ATP-bd"/>
</dbReference>
<evidence type="ECO:0000313" key="2">
    <source>
        <dbReference type="EMBL" id="SDR79747.1"/>
    </source>
</evidence>
<evidence type="ECO:0000259" key="1">
    <source>
        <dbReference type="Pfam" id="PF01695"/>
    </source>
</evidence>
<dbReference type="GO" id="GO:0005524">
    <property type="term" value="F:ATP binding"/>
    <property type="evidence" value="ECO:0007669"/>
    <property type="project" value="InterPro"/>
</dbReference>
<dbReference type="OrthoDB" id="9773429at2"/>
<proteinExistence type="predicted"/>
<dbReference type="AlphaFoldDB" id="A0A1H1LZA9"/>
<dbReference type="InterPro" id="IPR047661">
    <property type="entry name" value="IstB"/>
</dbReference>
<name>A0A1H1LZA9_9ACTN</name>
<dbReference type="InterPro" id="IPR027417">
    <property type="entry name" value="P-loop_NTPase"/>
</dbReference>
<dbReference type="RefSeq" id="WP_090862546.1">
    <property type="nucleotide sequence ID" value="NZ_LT629759.1"/>
</dbReference>
<dbReference type="GO" id="GO:0006260">
    <property type="term" value="P:DNA replication"/>
    <property type="evidence" value="ECO:0007669"/>
    <property type="project" value="TreeGrafter"/>
</dbReference>
<dbReference type="PANTHER" id="PTHR30050:SF4">
    <property type="entry name" value="ATP-BINDING PROTEIN RV3427C IN INSERTION SEQUENCE-RELATED"/>
    <property type="match status" value="1"/>
</dbReference>
<dbReference type="Pfam" id="PF01695">
    <property type="entry name" value="IstB_IS21"/>
    <property type="match status" value="1"/>
</dbReference>
<accession>A0A1H1LZA9</accession>
<dbReference type="EMBL" id="LT629759">
    <property type="protein sequence ID" value="SDR79747.1"/>
    <property type="molecule type" value="Genomic_DNA"/>
</dbReference>
<evidence type="ECO:0000313" key="3">
    <source>
        <dbReference type="Proteomes" id="UP000199480"/>
    </source>
</evidence>
<sequence length="254" mass="27405">MPQTSSEREAAQAAFRDAARALFISGDTIAAFLGSATPGQVAACTSMLESEIAHRDRAKRARLLRQARFPVPKSIEGFDWSNVAFPDDWGREDMCSLAFVRDAEDLVFYGQTGRGKTHMATALGIAATSAGYPAGFWQTAQLVPRLGKAKREGTPGGLLADVAKARLLVLDEFGYAPFDVDGARLPCQVISESYERRSVISAANVESGRWGTVFADDKLAAAIVDRVARHGRLVEFGGPSHRLEESLMLGKSGR</sequence>
<dbReference type="Gene3D" id="3.40.50.300">
    <property type="entry name" value="P-loop containing nucleotide triphosphate hydrolases"/>
    <property type="match status" value="1"/>
</dbReference>
<feature type="domain" description="IstB-like ATP-binding" evidence="1">
    <location>
        <begin position="45"/>
        <end position="246"/>
    </location>
</feature>
<dbReference type="PANTHER" id="PTHR30050">
    <property type="entry name" value="CHROMOSOMAL REPLICATION INITIATOR PROTEIN DNAA"/>
    <property type="match status" value="1"/>
</dbReference>
<protein>
    <submittedName>
        <fullName evidence="2">DNA replication protein DnaC</fullName>
    </submittedName>
</protein>
<reference evidence="3" key="1">
    <citation type="submission" date="2016-10" db="EMBL/GenBank/DDBJ databases">
        <authorList>
            <person name="Varghese N."/>
            <person name="Submissions S."/>
        </authorList>
    </citation>
    <scope>NUCLEOTIDE SEQUENCE [LARGE SCALE GENOMIC DNA]</scope>
    <source>
        <strain evidence="3">DSM 22620</strain>
    </source>
</reference>